<proteinExistence type="predicted"/>
<dbReference type="AlphaFoldDB" id="A0A0B5FLD6"/>
<reference evidence="1 2" key="1">
    <citation type="journal article" date="2015" name="Genome Announc.">
        <title>Genomes of Geoalkalibacter ferrihydriticus Z-0531T and Geoalkalibacter subterraneus Red1T, Two Haloalkaliphilic Metal-Reducing Deltaproteobacteria.</title>
        <authorList>
            <person name="Badalamenti J.P."/>
            <person name="Krajmalnik-Brown R."/>
            <person name="Torres C.I."/>
            <person name="Bond D.R."/>
        </authorList>
    </citation>
    <scope>NUCLEOTIDE SEQUENCE [LARGE SCALE GENOMIC DNA]</scope>
    <source>
        <strain evidence="1 2">Red1</strain>
        <plasmid evidence="2">Plasmid pGSUB1</plasmid>
    </source>
</reference>
<name>A0A0B5FLD6_9BACT</name>
<dbReference type="InterPro" id="IPR017546">
    <property type="entry name" value="CRISPR-assoc_prot_Csf2"/>
</dbReference>
<protein>
    <recommendedName>
        <fullName evidence="3">CRISPR-associated protein</fullName>
    </recommendedName>
</protein>
<keyword evidence="2" id="KW-1185">Reference proteome</keyword>
<dbReference type="KEGG" id="gsb:GSUB_17230"/>
<dbReference type="OrthoDB" id="5785726at2"/>
<keyword evidence="1" id="KW-0614">Plasmid</keyword>
<dbReference type="NCBIfam" id="TIGR03115">
    <property type="entry name" value="cas7_csf2"/>
    <property type="match status" value="1"/>
</dbReference>
<organism evidence="1 2">
    <name type="scientific">Geoalkalibacter subterraneus</name>
    <dbReference type="NCBI Taxonomy" id="483547"/>
    <lineage>
        <taxon>Bacteria</taxon>
        <taxon>Pseudomonadati</taxon>
        <taxon>Thermodesulfobacteriota</taxon>
        <taxon>Desulfuromonadia</taxon>
        <taxon>Desulfuromonadales</taxon>
        <taxon>Geoalkalibacteraceae</taxon>
        <taxon>Geoalkalibacter</taxon>
    </lineage>
</organism>
<dbReference type="EMBL" id="CP010312">
    <property type="protein sequence ID" value="AJF08228.1"/>
    <property type="molecule type" value="Genomic_DNA"/>
</dbReference>
<dbReference type="Proteomes" id="UP000035036">
    <property type="component" value="Plasmid pGSUB1"/>
</dbReference>
<gene>
    <name evidence="1" type="ORF">GSUB_17230</name>
</gene>
<dbReference type="HOGENOM" id="CLU_794402_0_0_7"/>
<evidence type="ECO:0000313" key="2">
    <source>
        <dbReference type="Proteomes" id="UP000035036"/>
    </source>
</evidence>
<dbReference type="RefSeq" id="WP_040202870.1">
    <property type="nucleotide sequence ID" value="NZ_CP010312.1"/>
</dbReference>
<accession>A0A0B5FLD6</accession>
<evidence type="ECO:0008006" key="3">
    <source>
        <dbReference type="Google" id="ProtNLM"/>
    </source>
</evidence>
<geneLocation type="plasmid" evidence="1 2">
    <name>pGSUB1</name>
</geneLocation>
<evidence type="ECO:0000313" key="1">
    <source>
        <dbReference type="EMBL" id="AJF08228.1"/>
    </source>
</evidence>
<sequence>MAKALKNIVIHGEITLLTGMTVASTEDTWTDGKRIFSVKPPSQVAPCTSTQKYGIVETLPDDQGEMRTQITRVPIFPANGLRGQLRRAAADMIASHLVRKGEKLDLRAFHILNCGASTGSPEGVVPPVSMVQEWAAHPYFGLYGGGPFLMSSGFRIDTMWMKCRPTVEIGMVAPDSDALTLEPWQATQVVMFKRVDDVIQFRNPFAENLILDYEESVNAWLKHREGAGEARKKAKEENSGEKIQAKIDSWSFFEMVLPGARFDFNTTIHSPLANQGHVGLLVKSLESLINKQALGGWSRNGFGRFAANLDFVGEDVDGKRVQGRLIHFDPTTRQHILGDHDALNESIAAWQDRLEDIQAKEIERLCFLSKKGTS</sequence>